<comment type="similarity">
    <text evidence="1">Belongs to the type-B carboxylesterase/lipase family.</text>
</comment>
<evidence type="ECO:0000256" key="1">
    <source>
        <dbReference type="ARBA" id="ARBA00005964"/>
    </source>
</evidence>
<dbReference type="OrthoDB" id="19653at2759"/>
<evidence type="ECO:0000313" key="7">
    <source>
        <dbReference type="EMBL" id="CAH2232634.1"/>
    </source>
</evidence>
<dbReference type="InterPro" id="IPR029058">
    <property type="entry name" value="AB_hydrolase_fold"/>
</dbReference>
<feature type="signal peptide" evidence="5">
    <location>
        <begin position="1"/>
        <end position="17"/>
    </location>
</feature>
<dbReference type="Proteomes" id="UP000838756">
    <property type="component" value="Unassembled WGS sequence"/>
</dbReference>
<organism evidence="7 8">
    <name type="scientific">Pararge aegeria aegeria</name>
    <dbReference type="NCBI Taxonomy" id="348720"/>
    <lineage>
        <taxon>Eukaryota</taxon>
        <taxon>Metazoa</taxon>
        <taxon>Ecdysozoa</taxon>
        <taxon>Arthropoda</taxon>
        <taxon>Hexapoda</taxon>
        <taxon>Insecta</taxon>
        <taxon>Pterygota</taxon>
        <taxon>Neoptera</taxon>
        <taxon>Endopterygota</taxon>
        <taxon>Lepidoptera</taxon>
        <taxon>Glossata</taxon>
        <taxon>Ditrysia</taxon>
        <taxon>Papilionoidea</taxon>
        <taxon>Nymphalidae</taxon>
        <taxon>Satyrinae</taxon>
        <taxon>Satyrini</taxon>
        <taxon>Parargina</taxon>
        <taxon>Pararge</taxon>
    </lineage>
</organism>
<gene>
    <name evidence="7" type="primary">jg6588</name>
    <name evidence="7" type="ORF">PAEG_LOCUS10862</name>
</gene>
<sequence>MNVALFYVLCLLLSVNCLDLRVDPLVIIGQGLVRGTKSSDGSYSSFLGIPYAQVDVNNPFGPAKPHPGFGINVFNAYYGHLKCPQSTINDPNVLSVGIEVLDCLRLNIYSPISANSQNPLPVLVWIHGGDFGVGFGGEYGPENFVKQDIVVVTVNYRLGPYGFMCLDIPAVPGNQGLKDQHEALQWIRQNIGSFGGNPYSITIAGQGAGATSVLLHLYSDKQKTYSKVIAQSGTPQNVGTFVEADVDAAIKISKYLGLNTTSNEEALSFLTQTSHELVTAAAVELKLELKPCREKSFSGIDNFVEYDPYSLSNIRKVRNTPILIGHTSNENLKLASIYGDDYFKGDPFDDAVRNNFNLDEDQLVEAVRVVKRFYIGDEPISKIVESSLEKFDSDIVYNHPVQRTITKLLSENANPVYEYEFSFVDGDEEIGAANSDELKFMFQMLNAKDERNDKSKLISDRLTTMWANFIKFGNPTPRTTDLLPVTWTPVTADARPYIVIDSDTRLLSRINHERMAFWDLFYLAYGKYNKHLRQCKLINSPTVNCLST</sequence>
<dbReference type="Pfam" id="PF00135">
    <property type="entry name" value="COesterase"/>
    <property type="match status" value="1"/>
</dbReference>
<dbReference type="GO" id="GO:0052689">
    <property type="term" value="F:carboxylic ester hydrolase activity"/>
    <property type="evidence" value="ECO:0007669"/>
    <property type="project" value="UniProtKB-KW"/>
</dbReference>
<evidence type="ECO:0000256" key="5">
    <source>
        <dbReference type="SAM" id="SignalP"/>
    </source>
</evidence>
<accession>A0A8S4R7L6</accession>
<keyword evidence="8" id="KW-1185">Reference proteome</keyword>
<dbReference type="InterPro" id="IPR002018">
    <property type="entry name" value="CarbesteraseB"/>
</dbReference>
<keyword evidence="3" id="KW-0378">Hydrolase</keyword>
<protein>
    <submittedName>
        <fullName evidence="7">Jg6588 protein</fullName>
    </submittedName>
</protein>
<reference evidence="7" key="1">
    <citation type="submission" date="2022-03" db="EMBL/GenBank/DDBJ databases">
        <authorList>
            <person name="Lindestad O."/>
        </authorList>
    </citation>
    <scope>NUCLEOTIDE SEQUENCE</scope>
</reference>
<keyword evidence="2" id="KW-0719">Serine esterase</keyword>
<dbReference type="PANTHER" id="PTHR43142">
    <property type="entry name" value="CARBOXYLIC ESTER HYDROLASE"/>
    <property type="match status" value="1"/>
</dbReference>
<feature type="chain" id="PRO_5035831202" evidence="5">
    <location>
        <begin position="18"/>
        <end position="548"/>
    </location>
</feature>
<evidence type="ECO:0000259" key="6">
    <source>
        <dbReference type="Pfam" id="PF00135"/>
    </source>
</evidence>
<evidence type="ECO:0000256" key="2">
    <source>
        <dbReference type="ARBA" id="ARBA00022487"/>
    </source>
</evidence>
<comment type="caution">
    <text evidence="7">The sequence shown here is derived from an EMBL/GenBank/DDBJ whole genome shotgun (WGS) entry which is preliminary data.</text>
</comment>
<keyword evidence="4" id="KW-0325">Glycoprotein</keyword>
<dbReference type="EMBL" id="CAKXAJ010024912">
    <property type="protein sequence ID" value="CAH2232634.1"/>
    <property type="molecule type" value="Genomic_DNA"/>
</dbReference>
<keyword evidence="5" id="KW-0732">Signal</keyword>
<evidence type="ECO:0000256" key="4">
    <source>
        <dbReference type="ARBA" id="ARBA00023180"/>
    </source>
</evidence>
<dbReference type="SUPFAM" id="SSF53474">
    <property type="entry name" value="alpha/beta-Hydrolases"/>
    <property type="match status" value="1"/>
</dbReference>
<dbReference type="Gene3D" id="3.40.50.1820">
    <property type="entry name" value="alpha/beta hydrolase"/>
    <property type="match status" value="1"/>
</dbReference>
<feature type="domain" description="Carboxylesterase type B" evidence="6">
    <location>
        <begin position="24"/>
        <end position="518"/>
    </location>
</feature>
<dbReference type="PANTHER" id="PTHR43142:SF1">
    <property type="entry name" value="CARBOXYLIC ESTER HYDROLASE"/>
    <property type="match status" value="1"/>
</dbReference>
<evidence type="ECO:0000256" key="3">
    <source>
        <dbReference type="ARBA" id="ARBA00022801"/>
    </source>
</evidence>
<name>A0A8S4R7L6_9NEOP</name>
<evidence type="ECO:0000313" key="8">
    <source>
        <dbReference type="Proteomes" id="UP000838756"/>
    </source>
</evidence>
<dbReference type="AlphaFoldDB" id="A0A8S4R7L6"/>
<proteinExistence type="inferred from homology"/>